<feature type="region of interest" description="Disordered" evidence="5">
    <location>
        <begin position="1"/>
        <end position="26"/>
    </location>
</feature>
<feature type="transmembrane region" description="Helical" evidence="6">
    <location>
        <begin position="474"/>
        <end position="494"/>
    </location>
</feature>
<feature type="transmembrane region" description="Helical" evidence="6">
    <location>
        <begin position="182"/>
        <end position="203"/>
    </location>
</feature>
<dbReference type="Pfam" id="PF00083">
    <property type="entry name" value="Sugar_tr"/>
    <property type="match status" value="1"/>
</dbReference>
<evidence type="ECO:0000313" key="9">
    <source>
        <dbReference type="EMBL" id="PKI60001.1"/>
    </source>
</evidence>
<feature type="transmembrane region" description="Helical" evidence="6">
    <location>
        <begin position="239"/>
        <end position="259"/>
    </location>
</feature>
<evidence type="ECO:0000256" key="5">
    <source>
        <dbReference type="SAM" id="MobiDB-lite"/>
    </source>
</evidence>
<gene>
    <name evidence="8" type="ORF">CDL15_Pgr019917</name>
    <name evidence="9" type="ORF">CRG98_019589</name>
</gene>
<dbReference type="EMBL" id="MTKT01006319">
    <property type="protein sequence ID" value="OWM62623.1"/>
    <property type="molecule type" value="Genomic_DNA"/>
</dbReference>
<organism evidence="8 10">
    <name type="scientific">Punica granatum</name>
    <name type="common">Pomegranate</name>
    <dbReference type="NCBI Taxonomy" id="22663"/>
    <lineage>
        <taxon>Eukaryota</taxon>
        <taxon>Viridiplantae</taxon>
        <taxon>Streptophyta</taxon>
        <taxon>Embryophyta</taxon>
        <taxon>Tracheophyta</taxon>
        <taxon>Spermatophyta</taxon>
        <taxon>Magnoliopsida</taxon>
        <taxon>eudicotyledons</taxon>
        <taxon>Gunneridae</taxon>
        <taxon>Pentapetalae</taxon>
        <taxon>rosids</taxon>
        <taxon>malvids</taxon>
        <taxon>Myrtales</taxon>
        <taxon>Lythraceae</taxon>
        <taxon>Punica</taxon>
    </lineage>
</organism>
<dbReference type="InterPro" id="IPR020846">
    <property type="entry name" value="MFS_dom"/>
</dbReference>
<dbReference type="SUPFAM" id="SSF103473">
    <property type="entry name" value="MFS general substrate transporter"/>
    <property type="match status" value="1"/>
</dbReference>
<dbReference type="PANTHER" id="PTHR24064">
    <property type="entry name" value="SOLUTE CARRIER FAMILY 22 MEMBER"/>
    <property type="match status" value="1"/>
</dbReference>
<evidence type="ECO:0000313" key="10">
    <source>
        <dbReference type="Proteomes" id="UP000197138"/>
    </source>
</evidence>
<dbReference type="GO" id="GO:0022857">
    <property type="term" value="F:transmembrane transporter activity"/>
    <property type="evidence" value="ECO:0007669"/>
    <property type="project" value="InterPro"/>
</dbReference>
<evidence type="ECO:0000256" key="3">
    <source>
        <dbReference type="ARBA" id="ARBA00022989"/>
    </source>
</evidence>
<reference evidence="10" key="1">
    <citation type="journal article" date="2017" name="Plant J.">
        <title>The pomegranate (Punica granatum L.) genome and the genomics of punicalagin biosynthesis.</title>
        <authorList>
            <person name="Qin G."/>
            <person name="Xu C."/>
            <person name="Ming R."/>
            <person name="Tang H."/>
            <person name="Guyot R."/>
            <person name="Kramer E.M."/>
            <person name="Hu Y."/>
            <person name="Yi X."/>
            <person name="Qi Y."/>
            <person name="Xu X."/>
            <person name="Gao Z."/>
            <person name="Pan H."/>
            <person name="Jian J."/>
            <person name="Tian Y."/>
            <person name="Yue Z."/>
            <person name="Xu Y."/>
        </authorList>
    </citation>
    <scope>NUCLEOTIDE SEQUENCE [LARGE SCALE GENOMIC DNA]</scope>
    <source>
        <strain evidence="10">cv. Dabenzi</strain>
    </source>
</reference>
<dbReference type="EMBL" id="PGOL01001200">
    <property type="protein sequence ID" value="PKI60001.1"/>
    <property type="molecule type" value="Genomic_DNA"/>
</dbReference>
<keyword evidence="2 6" id="KW-0812">Transmembrane</keyword>
<evidence type="ECO:0000313" key="11">
    <source>
        <dbReference type="Proteomes" id="UP000233551"/>
    </source>
</evidence>
<evidence type="ECO:0000313" key="8">
    <source>
        <dbReference type="EMBL" id="OWM62623.1"/>
    </source>
</evidence>
<evidence type="ECO:0000259" key="7">
    <source>
        <dbReference type="PROSITE" id="PS50850"/>
    </source>
</evidence>
<dbReference type="Proteomes" id="UP000233551">
    <property type="component" value="Unassembled WGS sequence"/>
</dbReference>
<comment type="subcellular location">
    <subcellularLocation>
        <location evidence="1">Membrane</location>
        <topology evidence="1">Multi-pass membrane protein</topology>
    </subcellularLocation>
</comment>
<keyword evidence="3 6" id="KW-1133">Transmembrane helix</keyword>
<protein>
    <recommendedName>
        <fullName evidence="7">Major facilitator superfamily (MFS) profile domain-containing protein</fullName>
    </recommendedName>
</protein>
<dbReference type="InterPro" id="IPR036259">
    <property type="entry name" value="MFS_trans_sf"/>
</dbReference>
<comment type="caution">
    <text evidence="8">The sequence shown here is derived from an EMBL/GenBank/DDBJ whole genome shotgun (WGS) entry which is preliminary data.</text>
</comment>
<evidence type="ECO:0000256" key="2">
    <source>
        <dbReference type="ARBA" id="ARBA00022692"/>
    </source>
</evidence>
<feature type="transmembrane region" description="Helical" evidence="6">
    <location>
        <begin position="120"/>
        <end position="141"/>
    </location>
</feature>
<sequence length="517" mass="56824">MSSSAPLLSRPDSSSEHETPSDALPPESLDEMIEWCMGGFRWRQFLQALVVSAAWFLDGQQACISDFTDSEPTWHCTSVSNSTCSSSSNVCNLPASQWAWDSPSYKTIISEWSLECASSFITGLPTSCFYMGCLVGGLIFTTLADSTLGRKNLLTMSCLLMSVAAFATTFSTNIWMYSALRFISGFGRASIGTCAIVLATEMVGKTWRGLIGMIGLFVGTLGLLSLPALAYALRTASWRSLYLTTSLMGIVYCVLVYFFTSESPKWLIMQGREFEALAILQQTISPAKHNSLKLYLSSLEPNVKQDFSKVGLYSSMKDLLKTQWALCRVLKIMVVGFGVGMMYYGMLLGVGNLNFNIYLAVTFNGIMIIPSYFVSYFLIDRLNRKSTLLCSTMLSGVLSIICAFVGSQLDSVKLPMELASFFCVCVAYNVHVIYTIELFPTCVRNSATSMMRQAIILGVLFDPTLIAAGRSISFLTYLVYGLMIILCGMVVIFLPETRGVTLSDTMEEDPKKGNANA</sequence>
<evidence type="ECO:0000256" key="4">
    <source>
        <dbReference type="ARBA" id="ARBA00023136"/>
    </source>
</evidence>
<dbReference type="GO" id="GO:0016020">
    <property type="term" value="C:membrane"/>
    <property type="evidence" value="ECO:0007669"/>
    <property type="project" value="UniProtKB-SubCell"/>
</dbReference>
<feature type="transmembrane region" description="Helical" evidence="6">
    <location>
        <begin position="357"/>
        <end position="379"/>
    </location>
</feature>
<dbReference type="GeneID" id="116213638"/>
<dbReference type="Proteomes" id="UP000197138">
    <property type="component" value="Unassembled WGS sequence"/>
</dbReference>
<dbReference type="STRING" id="22663.A0A218VQK1"/>
<keyword evidence="11" id="KW-1185">Reference proteome</keyword>
<reference evidence="9 11" key="3">
    <citation type="submission" date="2017-11" db="EMBL/GenBank/DDBJ databases">
        <title>De-novo sequencing of pomegranate (Punica granatum L.) genome.</title>
        <authorList>
            <person name="Akparov Z."/>
            <person name="Amiraslanov A."/>
            <person name="Hajiyeva S."/>
            <person name="Abbasov M."/>
            <person name="Kaur K."/>
            <person name="Hamwieh A."/>
            <person name="Solovyev V."/>
            <person name="Salamov A."/>
            <person name="Braich B."/>
            <person name="Kosarev P."/>
            <person name="Mahmoud A."/>
            <person name="Hajiyev E."/>
            <person name="Babayeva S."/>
            <person name="Izzatullayeva V."/>
            <person name="Mammadov A."/>
            <person name="Mammadov A."/>
            <person name="Sharifova S."/>
            <person name="Ojaghi J."/>
            <person name="Eynullazada K."/>
            <person name="Bayramov B."/>
            <person name="Abdulazimova A."/>
            <person name="Shahmuradov I."/>
        </authorList>
    </citation>
    <scope>NUCLEOTIDE SEQUENCE [LARGE SCALE GENOMIC DNA]</scope>
    <source>
        <strain evidence="9">AG2017</strain>
        <strain evidence="11">cv. AG2017</strain>
        <tissue evidence="9">Leaf</tissue>
    </source>
</reference>
<evidence type="ECO:0000256" key="6">
    <source>
        <dbReference type="SAM" id="Phobius"/>
    </source>
</evidence>
<feature type="domain" description="Major facilitator superfamily (MFS) profile" evidence="7">
    <location>
        <begin position="47"/>
        <end position="499"/>
    </location>
</feature>
<accession>A0A218VQK1</accession>
<dbReference type="PROSITE" id="PS50850">
    <property type="entry name" value="MFS"/>
    <property type="match status" value="1"/>
</dbReference>
<feature type="transmembrane region" description="Helical" evidence="6">
    <location>
        <begin position="418"/>
        <end position="439"/>
    </location>
</feature>
<keyword evidence="4 6" id="KW-0472">Membrane</keyword>
<reference evidence="8" key="2">
    <citation type="submission" date="2017-06" db="EMBL/GenBank/DDBJ databases">
        <title>The pomegranate genome and the genomics of punicalagin biosynthesis.</title>
        <authorList>
            <person name="Xu C."/>
        </authorList>
    </citation>
    <scope>NUCLEOTIDE SEQUENCE [LARGE SCALE GENOMIC DNA]</scope>
    <source>
        <tissue evidence="8">Fresh leaf</tissue>
    </source>
</reference>
<feature type="transmembrane region" description="Helical" evidence="6">
    <location>
        <begin position="325"/>
        <end position="345"/>
    </location>
</feature>
<feature type="transmembrane region" description="Helical" evidence="6">
    <location>
        <begin position="386"/>
        <end position="406"/>
    </location>
</feature>
<proteinExistence type="predicted"/>
<evidence type="ECO:0000256" key="1">
    <source>
        <dbReference type="ARBA" id="ARBA00004141"/>
    </source>
</evidence>
<dbReference type="OrthoDB" id="5296287at2759"/>
<dbReference type="InterPro" id="IPR005828">
    <property type="entry name" value="MFS_sugar_transport-like"/>
</dbReference>
<dbReference type="AlphaFoldDB" id="A0A218VQK1"/>
<name>A0A218VQK1_PUNGR</name>
<dbReference type="Gene3D" id="1.20.1250.20">
    <property type="entry name" value="MFS general substrate transporter like domains"/>
    <property type="match status" value="1"/>
</dbReference>
<feature type="transmembrane region" description="Helical" evidence="6">
    <location>
        <begin position="210"/>
        <end position="233"/>
    </location>
</feature>
<feature type="transmembrane region" description="Helical" evidence="6">
    <location>
        <begin position="153"/>
        <end position="176"/>
    </location>
</feature>